<keyword evidence="3" id="KW-1185">Reference proteome</keyword>
<feature type="transmembrane region" description="Helical" evidence="1">
    <location>
        <begin position="9"/>
        <end position="27"/>
    </location>
</feature>
<evidence type="ECO:0000256" key="1">
    <source>
        <dbReference type="SAM" id="Phobius"/>
    </source>
</evidence>
<dbReference type="EMBL" id="JACSPZ010000002">
    <property type="protein sequence ID" value="MBD8035858.1"/>
    <property type="molecule type" value="Genomic_DNA"/>
</dbReference>
<dbReference type="RefSeq" id="WP_191698833.1">
    <property type="nucleotide sequence ID" value="NZ_JACSPZ010000002.1"/>
</dbReference>
<organism evidence="2 3">
    <name type="scientific">Solibacillus faecavium</name>
    <dbReference type="NCBI Taxonomy" id="2762221"/>
    <lineage>
        <taxon>Bacteria</taxon>
        <taxon>Bacillati</taxon>
        <taxon>Bacillota</taxon>
        <taxon>Bacilli</taxon>
        <taxon>Bacillales</taxon>
        <taxon>Caryophanaceae</taxon>
        <taxon>Solibacillus</taxon>
    </lineage>
</organism>
<keyword evidence="1" id="KW-1133">Transmembrane helix</keyword>
<keyword evidence="1" id="KW-0812">Transmembrane</keyword>
<feature type="transmembrane region" description="Helical" evidence="1">
    <location>
        <begin position="33"/>
        <end position="54"/>
    </location>
</feature>
<sequence>MARNQKNEIPIVVLSSFSSLVLPALYYSGVNSLIVGTYTIIMFIVLSTLTISMIKQQNSKKNIKEENH</sequence>
<protein>
    <submittedName>
        <fullName evidence="2">Uncharacterized protein</fullName>
    </submittedName>
</protein>
<evidence type="ECO:0000313" key="2">
    <source>
        <dbReference type="EMBL" id="MBD8035858.1"/>
    </source>
</evidence>
<proteinExistence type="predicted"/>
<accession>A0ABR8XVD3</accession>
<comment type="caution">
    <text evidence="2">The sequence shown here is derived from an EMBL/GenBank/DDBJ whole genome shotgun (WGS) entry which is preliminary data.</text>
</comment>
<gene>
    <name evidence="2" type="ORF">H9635_03830</name>
</gene>
<dbReference type="Proteomes" id="UP000619101">
    <property type="component" value="Unassembled WGS sequence"/>
</dbReference>
<reference evidence="2 3" key="1">
    <citation type="submission" date="2020-08" db="EMBL/GenBank/DDBJ databases">
        <title>A Genomic Blueprint of the Chicken Gut Microbiome.</title>
        <authorList>
            <person name="Gilroy R."/>
            <person name="Ravi A."/>
            <person name="Getino M."/>
            <person name="Pursley I."/>
            <person name="Horton D.L."/>
            <person name="Alikhan N.-F."/>
            <person name="Baker D."/>
            <person name="Gharbi K."/>
            <person name="Hall N."/>
            <person name="Watson M."/>
            <person name="Adriaenssens E.M."/>
            <person name="Foster-Nyarko E."/>
            <person name="Jarju S."/>
            <person name="Secka A."/>
            <person name="Antonio M."/>
            <person name="Oren A."/>
            <person name="Chaudhuri R."/>
            <person name="La Ragione R.M."/>
            <person name="Hildebrand F."/>
            <person name="Pallen M.J."/>
        </authorList>
    </citation>
    <scope>NUCLEOTIDE SEQUENCE [LARGE SCALE GENOMIC DNA]</scope>
    <source>
        <strain evidence="2 3">A46</strain>
    </source>
</reference>
<keyword evidence="1" id="KW-0472">Membrane</keyword>
<evidence type="ECO:0000313" key="3">
    <source>
        <dbReference type="Proteomes" id="UP000619101"/>
    </source>
</evidence>
<name>A0ABR8XVD3_9BACL</name>